<sequence length="78" mass="8604">MTSAKHMLYAEAALKNALRAADRTLDEVSLAGCDNPTQSAARRAVQRKTTRACASKRRAADALAAADFTWQRPQPFRR</sequence>
<dbReference type="Proteomes" id="UP001064262">
    <property type="component" value="Unassembled WGS sequence"/>
</dbReference>
<proteinExistence type="predicted"/>
<protein>
    <submittedName>
        <fullName evidence="1">Uncharacterized protein</fullName>
    </submittedName>
</protein>
<reference evidence="1" key="1">
    <citation type="submission" date="2022-09" db="EMBL/GenBank/DDBJ databases">
        <title>Winslowiella arboricola sp. nov., isolated from bleeding cankers on broadleaf hosts.</title>
        <authorList>
            <person name="Brady C."/>
            <person name="Kaur S."/>
            <person name="Crampton B."/>
            <person name="Maddock D."/>
            <person name="Arnold D."/>
            <person name="Denman S."/>
        </authorList>
    </citation>
    <scope>NUCLEOTIDE SEQUENCE</scope>
    <source>
        <strain evidence="1">BAC 15a-03b</strain>
    </source>
</reference>
<accession>A0A9J6PSM8</accession>
<gene>
    <name evidence="1" type="ORF">N5923_18205</name>
</gene>
<dbReference type="RefSeq" id="WP_267144957.1">
    <property type="nucleotide sequence ID" value="NZ_JAODIL010000082.1"/>
</dbReference>
<name>A0A9J6PSM8_9GAMM</name>
<keyword evidence="2" id="KW-1185">Reference proteome</keyword>
<evidence type="ECO:0000313" key="2">
    <source>
        <dbReference type="Proteomes" id="UP001064262"/>
    </source>
</evidence>
<dbReference type="AlphaFoldDB" id="A0A9J6PSM8"/>
<dbReference type="EMBL" id="JAODIM010000043">
    <property type="protein sequence ID" value="MCU5779419.1"/>
    <property type="molecule type" value="Genomic_DNA"/>
</dbReference>
<evidence type="ECO:0000313" key="1">
    <source>
        <dbReference type="EMBL" id="MCU5779419.1"/>
    </source>
</evidence>
<organism evidence="1 2">
    <name type="scientific">Winslowiella arboricola</name>
    <dbReference type="NCBI Taxonomy" id="2978220"/>
    <lineage>
        <taxon>Bacteria</taxon>
        <taxon>Pseudomonadati</taxon>
        <taxon>Pseudomonadota</taxon>
        <taxon>Gammaproteobacteria</taxon>
        <taxon>Enterobacterales</taxon>
        <taxon>Erwiniaceae</taxon>
        <taxon>Winslowiella</taxon>
    </lineage>
</organism>
<comment type="caution">
    <text evidence="1">The sequence shown here is derived from an EMBL/GenBank/DDBJ whole genome shotgun (WGS) entry which is preliminary data.</text>
</comment>